<name>A0A6G9Y1I2_NOCBR</name>
<protein>
    <submittedName>
        <fullName evidence="3">Polysaccharide deacetylase family protein</fullName>
    </submittedName>
</protein>
<feature type="domain" description="NodB homology" evidence="2">
    <location>
        <begin position="56"/>
        <end position="272"/>
    </location>
</feature>
<dbReference type="Gene3D" id="3.20.20.370">
    <property type="entry name" value="Glycoside hydrolase/deacetylase"/>
    <property type="match status" value="1"/>
</dbReference>
<dbReference type="PANTHER" id="PTHR43123:SF4">
    <property type="entry name" value="POLYSACCHARIDE DEACETYLASE"/>
    <property type="match status" value="1"/>
</dbReference>
<dbReference type="InterPro" id="IPR011330">
    <property type="entry name" value="Glyco_hydro/deAcase_b/a-brl"/>
</dbReference>
<evidence type="ECO:0000256" key="1">
    <source>
        <dbReference type="SAM" id="MobiDB-lite"/>
    </source>
</evidence>
<organism evidence="3 4">
    <name type="scientific">Nocardia brasiliensis</name>
    <dbReference type="NCBI Taxonomy" id="37326"/>
    <lineage>
        <taxon>Bacteria</taxon>
        <taxon>Bacillati</taxon>
        <taxon>Actinomycetota</taxon>
        <taxon>Actinomycetes</taxon>
        <taxon>Mycobacteriales</taxon>
        <taxon>Nocardiaceae</taxon>
        <taxon>Nocardia</taxon>
    </lineage>
</organism>
<sequence length="314" mass="35396">MDNDLYDYSPIVDRAPIQWPGGARVAFYVGLNVEHYQVDRPATSIFPGTADLTPDPLNYGWRDYGPRVGFWRVAETLDRHRVRASALLNSDVVHRYPQLIQAGLDRDWAWLAHGKNNSIFQTELTVDAERAYLTEVVETIERGTGHRPRGWMGPALTETFHTPALLAELGLNYVLDWTNDDQPYPLHVPGMLSVPYTVELNDNSLFLAKGTSGPDFVRIVTDQLDQLYAESADSGRVLALALHPFVIGQAFRTKYLDQALEYVVNHPGVWTTTSDEIAAHYSSAAAIAEFRQDDDDQSDNRGPGRQQWWKQAKI</sequence>
<dbReference type="PANTHER" id="PTHR43123">
    <property type="entry name" value="POLYSACCHARIDE DEACETYLASE-RELATED"/>
    <property type="match status" value="1"/>
</dbReference>
<dbReference type="GO" id="GO:0005975">
    <property type="term" value="P:carbohydrate metabolic process"/>
    <property type="evidence" value="ECO:0007669"/>
    <property type="project" value="InterPro"/>
</dbReference>
<dbReference type="GO" id="GO:0016810">
    <property type="term" value="F:hydrolase activity, acting on carbon-nitrogen (but not peptide) bonds"/>
    <property type="evidence" value="ECO:0007669"/>
    <property type="project" value="InterPro"/>
</dbReference>
<reference evidence="3 4" key="1">
    <citation type="journal article" date="2019" name="ACS Chem. Biol.">
        <title>Identification and Mobilization of a Cryptic Antibiotic Biosynthesis Gene Locus from a Human-Pathogenic Nocardia Isolate.</title>
        <authorList>
            <person name="Herisse M."/>
            <person name="Ishida K."/>
            <person name="Porter J.L."/>
            <person name="Howden B."/>
            <person name="Hertweck C."/>
            <person name="Stinear T.P."/>
            <person name="Pidot S.J."/>
        </authorList>
    </citation>
    <scope>NUCLEOTIDE SEQUENCE [LARGE SCALE GENOMIC DNA]</scope>
    <source>
        <strain evidence="3 4">AUSMDU00024985</strain>
    </source>
</reference>
<dbReference type="RefSeq" id="WP_167465983.1">
    <property type="nucleotide sequence ID" value="NZ_CP046171.1"/>
</dbReference>
<evidence type="ECO:0000259" key="2">
    <source>
        <dbReference type="PROSITE" id="PS51677"/>
    </source>
</evidence>
<dbReference type="Proteomes" id="UP000501705">
    <property type="component" value="Chromosome"/>
</dbReference>
<dbReference type="PROSITE" id="PS51677">
    <property type="entry name" value="NODB"/>
    <property type="match status" value="1"/>
</dbReference>
<dbReference type="CDD" id="cd10979">
    <property type="entry name" value="CE4_PuuE_like"/>
    <property type="match status" value="1"/>
</dbReference>
<accession>A0A6G9Y1I2</accession>
<dbReference type="SUPFAM" id="SSF88713">
    <property type="entry name" value="Glycoside hydrolase/deacetylase"/>
    <property type="match status" value="1"/>
</dbReference>
<gene>
    <name evidence="3" type="ORF">F5X71_35850</name>
</gene>
<feature type="region of interest" description="Disordered" evidence="1">
    <location>
        <begin position="291"/>
        <end position="314"/>
    </location>
</feature>
<evidence type="ECO:0000313" key="4">
    <source>
        <dbReference type="Proteomes" id="UP000501705"/>
    </source>
</evidence>
<dbReference type="AlphaFoldDB" id="A0A6G9Y1I2"/>
<dbReference type="Pfam" id="PF01522">
    <property type="entry name" value="Polysacc_deac_1"/>
    <property type="match status" value="1"/>
</dbReference>
<dbReference type="EMBL" id="CP046171">
    <property type="protein sequence ID" value="QIS06976.1"/>
    <property type="molecule type" value="Genomic_DNA"/>
</dbReference>
<evidence type="ECO:0000313" key="3">
    <source>
        <dbReference type="EMBL" id="QIS06976.1"/>
    </source>
</evidence>
<proteinExistence type="predicted"/>
<dbReference type="InterPro" id="IPR002509">
    <property type="entry name" value="NODB_dom"/>
</dbReference>